<protein>
    <recommendedName>
        <fullName evidence="1">Bacterial Ig-like domain-containing protein</fullName>
    </recommendedName>
</protein>
<keyword evidence="3" id="KW-1185">Reference proteome</keyword>
<evidence type="ECO:0000313" key="2">
    <source>
        <dbReference type="EMBL" id="GHE49496.1"/>
    </source>
</evidence>
<proteinExistence type="predicted"/>
<evidence type="ECO:0000313" key="3">
    <source>
        <dbReference type="Proteomes" id="UP000620550"/>
    </source>
</evidence>
<sequence>MFFVDSHKNAEMKKLIIAIISITLVSSCNQSKIKDQSGNEQEVKDTVEKTVSLSMKPNVFRLSHMPDTVTVVMSNNTDDTIMTGLHYKIENLAHNEWKEISPKDIMFNDLGWQLKPTDSGNFEKNLFKDQINYEAGRYRIVKYYVKSDYQQSKQNFTVAAEFQVE</sequence>
<dbReference type="InterPro" id="IPR046878">
    <property type="entry name" value="Big_14"/>
</dbReference>
<dbReference type="EMBL" id="BNAF01000020">
    <property type="protein sequence ID" value="GHE49496.1"/>
    <property type="molecule type" value="Genomic_DNA"/>
</dbReference>
<dbReference type="Pfam" id="PF20251">
    <property type="entry name" value="Big_14"/>
    <property type="match status" value="1"/>
</dbReference>
<accession>A0ABQ3HZ33</accession>
<gene>
    <name evidence="2" type="ORF">GCM10017764_35590</name>
</gene>
<evidence type="ECO:0000259" key="1">
    <source>
        <dbReference type="Pfam" id="PF20251"/>
    </source>
</evidence>
<dbReference type="Proteomes" id="UP000620550">
    <property type="component" value="Unassembled WGS sequence"/>
</dbReference>
<feature type="domain" description="Bacterial Ig-like" evidence="1">
    <location>
        <begin position="51"/>
        <end position="162"/>
    </location>
</feature>
<reference evidence="3" key="1">
    <citation type="journal article" date="2019" name="Int. J. Syst. Evol. Microbiol.">
        <title>The Global Catalogue of Microorganisms (GCM) 10K type strain sequencing project: providing services to taxonomists for standard genome sequencing and annotation.</title>
        <authorList>
            <consortium name="The Broad Institute Genomics Platform"/>
            <consortium name="The Broad Institute Genome Sequencing Center for Infectious Disease"/>
            <person name="Wu L."/>
            <person name="Ma J."/>
        </authorList>
    </citation>
    <scope>NUCLEOTIDE SEQUENCE [LARGE SCALE GENOMIC DNA]</scope>
    <source>
        <strain evidence="3">CGMCC 1.12966</strain>
    </source>
</reference>
<comment type="caution">
    <text evidence="2">The sequence shown here is derived from an EMBL/GenBank/DDBJ whole genome shotgun (WGS) entry which is preliminary data.</text>
</comment>
<name>A0ABQ3HZ33_9SPHI</name>
<organism evidence="2 3">
    <name type="scientific">Sphingobacterium griseoflavum</name>
    <dbReference type="NCBI Taxonomy" id="1474952"/>
    <lineage>
        <taxon>Bacteria</taxon>
        <taxon>Pseudomonadati</taxon>
        <taxon>Bacteroidota</taxon>
        <taxon>Sphingobacteriia</taxon>
        <taxon>Sphingobacteriales</taxon>
        <taxon>Sphingobacteriaceae</taxon>
        <taxon>Sphingobacterium</taxon>
    </lineage>
</organism>